<keyword evidence="1" id="KW-0812">Transmembrane</keyword>
<evidence type="ECO:0000256" key="1">
    <source>
        <dbReference type="SAM" id="Phobius"/>
    </source>
</evidence>
<dbReference type="EMBL" id="JAINUG010000307">
    <property type="protein sequence ID" value="KAJ8378883.1"/>
    <property type="molecule type" value="Genomic_DNA"/>
</dbReference>
<sequence length="76" mass="8764">MRSSIADRKLTFIPIIFFALRIWSTVRFLLLLLDSPVRQNPVLVTLHGSEPERTPEQHCDPMLVREEVLLHGMGLI</sequence>
<keyword evidence="1" id="KW-1133">Transmembrane helix</keyword>
<accession>A0AAD7RF04</accession>
<keyword evidence="3" id="KW-1185">Reference proteome</keyword>
<comment type="caution">
    <text evidence="2">The sequence shown here is derived from an EMBL/GenBank/DDBJ whole genome shotgun (WGS) entry which is preliminary data.</text>
</comment>
<protein>
    <submittedName>
        <fullName evidence="2">Uncharacterized protein</fullName>
    </submittedName>
</protein>
<organism evidence="2 3">
    <name type="scientific">Aldrovandia affinis</name>
    <dbReference type="NCBI Taxonomy" id="143900"/>
    <lineage>
        <taxon>Eukaryota</taxon>
        <taxon>Metazoa</taxon>
        <taxon>Chordata</taxon>
        <taxon>Craniata</taxon>
        <taxon>Vertebrata</taxon>
        <taxon>Euteleostomi</taxon>
        <taxon>Actinopterygii</taxon>
        <taxon>Neopterygii</taxon>
        <taxon>Teleostei</taxon>
        <taxon>Notacanthiformes</taxon>
        <taxon>Halosauridae</taxon>
        <taxon>Aldrovandia</taxon>
    </lineage>
</organism>
<dbReference type="Proteomes" id="UP001221898">
    <property type="component" value="Unassembled WGS sequence"/>
</dbReference>
<dbReference type="AlphaFoldDB" id="A0AAD7RF04"/>
<reference evidence="2" key="1">
    <citation type="journal article" date="2023" name="Science">
        <title>Genome structures resolve the early diversification of teleost fishes.</title>
        <authorList>
            <person name="Parey E."/>
            <person name="Louis A."/>
            <person name="Montfort J."/>
            <person name="Bouchez O."/>
            <person name="Roques C."/>
            <person name="Iampietro C."/>
            <person name="Lluch J."/>
            <person name="Castinel A."/>
            <person name="Donnadieu C."/>
            <person name="Desvignes T."/>
            <person name="Floi Bucao C."/>
            <person name="Jouanno E."/>
            <person name="Wen M."/>
            <person name="Mejri S."/>
            <person name="Dirks R."/>
            <person name="Jansen H."/>
            <person name="Henkel C."/>
            <person name="Chen W.J."/>
            <person name="Zahm M."/>
            <person name="Cabau C."/>
            <person name="Klopp C."/>
            <person name="Thompson A.W."/>
            <person name="Robinson-Rechavi M."/>
            <person name="Braasch I."/>
            <person name="Lecointre G."/>
            <person name="Bobe J."/>
            <person name="Postlethwait J.H."/>
            <person name="Berthelot C."/>
            <person name="Roest Crollius H."/>
            <person name="Guiguen Y."/>
        </authorList>
    </citation>
    <scope>NUCLEOTIDE SEQUENCE</scope>
    <source>
        <strain evidence="2">NC1722</strain>
    </source>
</reference>
<feature type="transmembrane region" description="Helical" evidence="1">
    <location>
        <begin position="12"/>
        <end position="33"/>
    </location>
</feature>
<gene>
    <name evidence="2" type="ORF">AAFF_G00233170</name>
</gene>
<name>A0AAD7RF04_9TELE</name>
<keyword evidence="1" id="KW-0472">Membrane</keyword>
<evidence type="ECO:0000313" key="2">
    <source>
        <dbReference type="EMBL" id="KAJ8378883.1"/>
    </source>
</evidence>
<proteinExistence type="predicted"/>
<evidence type="ECO:0000313" key="3">
    <source>
        <dbReference type="Proteomes" id="UP001221898"/>
    </source>
</evidence>